<evidence type="ECO:0000313" key="2">
    <source>
        <dbReference type="EMBL" id="TQV68415.1"/>
    </source>
</evidence>
<organism evidence="2 3">
    <name type="scientific">Aliiroseovarius halocynthiae</name>
    <dbReference type="NCBI Taxonomy" id="985055"/>
    <lineage>
        <taxon>Bacteria</taxon>
        <taxon>Pseudomonadati</taxon>
        <taxon>Pseudomonadota</taxon>
        <taxon>Alphaproteobacteria</taxon>
        <taxon>Rhodobacterales</taxon>
        <taxon>Paracoccaceae</taxon>
        <taxon>Aliiroseovarius</taxon>
    </lineage>
</organism>
<keyword evidence="1" id="KW-0472">Membrane</keyword>
<dbReference type="AlphaFoldDB" id="A0A545STX4"/>
<protein>
    <recommendedName>
        <fullName evidence="4">Divalent cation transporter</fullName>
    </recommendedName>
</protein>
<feature type="transmembrane region" description="Helical" evidence="1">
    <location>
        <begin position="6"/>
        <end position="28"/>
    </location>
</feature>
<feature type="transmembrane region" description="Helical" evidence="1">
    <location>
        <begin position="73"/>
        <end position="91"/>
    </location>
</feature>
<accession>A0A545STX4</accession>
<evidence type="ECO:0000256" key="1">
    <source>
        <dbReference type="SAM" id="Phobius"/>
    </source>
</evidence>
<sequence>MIADLQDAILLAALAGAAIPFGAWLARFGRLFPGPLRDQANHWIMAFGAGALLSAVALVLIPEGLDRVPGLSALIPLILGALATLAVDMALSRQGGSKAQFMAMLMDFIPETIALGAVITAEPRLAVLLAALIGAQNLPEGFNADRELEVGSQMPRGKRLALFASLVPLGPVAAVVGVTMLSTAPAILGWLMLFSAGGILYLMFQDIAPELRIKRSWSPPLGAILGFALGLAGHILTV</sequence>
<dbReference type="OrthoDB" id="5766358at2"/>
<feature type="transmembrane region" description="Helical" evidence="1">
    <location>
        <begin position="187"/>
        <end position="204"/>
    </location>
</feature>
<keyword evidence="1" id="KW-0812">Transmembrane</keyword>
<keyword evidence="3" id="KW-1185">Reference proteome</keyword>
<feature type="transmembrane region" description="Helical" evidence="1">
    <location>
        <begin position="216"/>
        <end position="236"/>
    </location>
</feature>
<reference evidence="2 3" key="1">
    <citation type="submission" date="2019-06" db="EMBL/GenBank/DDBJ databases">
        <title>A novel species of marine bacteria.</title>
        <authorList>
            <person name="Wang Y."/>
        </authorList>
    </citation>
    <scope>NUCLEOTIDE SEQUENCE [LARGE SCALE GENOMIC DNA]</scope>
    <source>
        <strain evidence="2 3">MA1-10</strain>
    </source>
</reference>
<dbReference type="Proteomes" id="UP000315816">
    <property type="component" value="Unassembled WGS sequence"/>
</dbReference>
<gene>
    <name evidence="2" type="ORF">FIL88_02150</name>
</gene>
<comment type="caution">
    <text evidence="2">The sequence shown here is derived from an EMBL/GenBank/DDBJ whole genome shotgun (WGS) entry which is preliminary data.</text>
</comment>
<name>A0A545STX4_9RHOB</name>
<dbReference type="EMBL" id="VICH01000004">
    <property type="protein sequence ID" value="TQV68415.1"/>
    <property type="molecule type" value="Genomic_DNA"/>
</dbReference>
<keyword evidence="1" id="KW-1133">Transmembrane helix</keyword>
<evidence type="ECO:0000313" key="3">
    <source>
        <dbReference type="Proteomes" id="UP000315816"/>
    </source>
</evidence>
<feature type="transmembrane region" description="Helical" evidence="1">
    <location>
        <begin position="160"/>
        <end position="181"/>
    </location>
</feature>
<proteinExistence type="predicted"/>
<dbReference type="RefSeq" id="WP_142852167.1">
    <property type="nucleotide sequence ID" value="NZ_FXWW01000001.1"/>
</dbReference>
<evidence type="ECO:0008006" key="4">
    <source>
        <dbReference type="Google" id="ProtNLM"/>
    </source>
</evidence>
<feature type="transmembrane region" description="Helical" evidence="1">
    <location>
        <begin position="40"/>
        <end position="61"/>
    </location>
</feature>